<dbReference type="PANTHER" id="PTHR30290">
    <property type="entry name" value="PERIPLASMIC BINDING COMPONENT OF ABC TRANSPORTER"/>
    <property type="match status" value="1"/>
</dbReference>
<comment type="subcellular location">
    <subcellularLocation>
        <location evidence="1">Periplasm</location>
    </subcellularLocation>
</comment>
<dbReference type="InterPro" id="IPR030678">
    <property type="entry name" value="Peptide/Ni-bd"/>
</dbReference>
<proteinExistence type="inferred from homology"/>
<comment type="similarity">
    <text evidence="2">Belongs to the bacterial solute-binding protein 5 family.</text>
</comment>
<keyword evidence="3" id="KW-0813">Transport</keyword>
<dbReference type="InterPro" id="IPR023765">
    <property type="entry name" value="SBP_5_CS"/>
</dbReference>
<feature type="domain" description="Solute-binding protein family 5" evidence="5">
    <location>
        <begin position="51"/>
        <end position="396"/>
    </location>
</feature>
<comment type="caution">
    <text evidence="6">The sequence shown here is derived from an EMBL/GenBank/DDBJ whole genome shotgun (WGS) entry which is preliminary data.</text>
</comment>
<dbReference type="Pfam" id="PF00496">
    <property type="entry name" value="SBP_bac_5"/>
    <property type="match status" value="1"/>
</dbReference>
<accession>A0ABV7KXI5</accession>
<keyword evidence="7" id="KW-1185">Reference proteome</keyword>
<reference evidence="7" key="1">
    <citation type="journal article" date="2019" name="Int. J. Syst. Evol. Microbiol.">
        <title>The Global Catalogue of Microorganisms (GCM) 10K type strain sequencing project: providing services to taxonomists for standard genome sequencing and annotation.</title>
        <authorList>
            <consortium name="The Broad Institute Genomics Platform"/>
            <consortium name="The Broad Institute Genome Sequencing Center for Infectious Disease"/>
            <person name="Wu L."/>
            <person name="Ma J."/>
        </authorList>
    </citation>
    <scope>NUCLEOTIDE SEQUENCE [LARGE SCALE GENOMIC DNA]</scope>
    <source>
        <strain evidence="7">KCTC 42964</strain>
    </source>
</reference>
<dbReference type="PANTHER" id="PTHR30290:SF10">
    <property type="entry name" value="PERIPLASMIC OLIGOPEPTIDE-BINDING PROTEIN-RELATED"/>
    <property type="match status" value="1"/>
</dbReference>
<evidence type="ECO:0000256" key="1">
    <source>
        <dbReference type="ARBA" id="ARBA00004418"/>
    </source>
</evidence>
<evidence type="ECO:0000259" key="5">
    <source>
        <dbReference type="Pfam" id="PF00496"/>
    </source>
</evidence>
<evidence type="ECO:0000256" key="3">
    <source>
        <dbReference type="ARBA" id="ARBA00022448"/>
    </source>
</evidence>
<evidence type="ECO:0000313" key="6">
    <source>
        <dbReference type="EMBL" id="MFC3227043.1"/>
    </source>
</evidence>
<dbReference type="Proteomes" id="UP001595528">
    <property type="component" value="Unassembled WGS sequence"/>
</dbReference>
<keyword evidence="4" id="KW-0732">Signal</keyword>
<evidence type="ECO:0000256" key="2">
    <source>
        <dbReference type="ARBA" id="ARBA00005695"/>
    </source>
</evidence>
<dbReference type="InterPro" id="IPR000914">
    <property type="entry name" value="SBP_5_dom"/>
</dbReference>
<sequence>MPKRGGTLKMAVGGGSSTNSFDPTTYDDFVMNDIAFQYANRLTQANAKGVIVPDLAESWEATPDARVWRFRLRKGVNFHNGKPLTAEDAVWSINLHRGKDSKSAAKALLTAVTDVKAEGKDVVVVELDGGNADLPAIMADYHMMILPSDLPADAGVGTGPFVKEMFEPGVRWAATRNPDYWDGDRPYVDAVELSVVNDPTARLAALRSGQAHMINRVDAKTISLLKRDPNVQILRSPAWAHYTLPMHCDKPPFDNHDLRMAMKYAYDREQMLTQILRGYGSLGNDTPIAPTNPYFNAEMPQRTYDPDKAAFHYKKSGHSGPLQVHTSDAAFAGAIDAAVLFKENAAKAGITIDVIRDPADGYWSDVWLKVPACYVFWAGRPTPDMIFSTAYAKGAAWNEAKWDNAKFNELLVKARAELDFDKRKAMYAEMQTLVNTDGGTIVPVFNDWLDAGTKAVKGFEPHPLFDFSGHKAAEKVWLDEG</sequence>
<protein>
    <submittedName>
        <fullName evidence="6">ABC transporter substrate-binding protein</fullName>
    </submittedName>
</protein>
<dbReference type="SUPFAM" id="SSF53850">
    <property type="entry name" value="Periplasmic binding protein-like II"/>
    <property type="match status" value="1"/>
</dbReference>
<name>A0ABV7KXI5_9PROT</name>
<dbReference type="Gene3D" id="3.10.105.10">
    <property type="entry name" value="Dipeptide-binding Protein, Domain 3"/>
    <property type="match status" value="1"/>
</dbReference>
<organism evidence="6 7">
    <name type="scientific">Marinibaculum pumilum</name>
    <dbReference type="NCBI Taxonomy" id="1766165"/>
    <lineage>
        <taxon>Bacteria</taxon>
        <taxon>Pseudomonadati</taxon>
        <taxon>Pseudomonadota</taxon>
        <taxon>Alphaproteobacteria</taxon>
        <taxon>Rhodospirillales</taxon>
        <taxon>Rhodospirillaceae</taxon>
        <taxon>Marinibaculum</taxon>
    </lineage>
</organism>
<dbReference type="RefSeq" id="WP_379899204.1">
    <property type="nucleotide sequence ID" value="NZ_JBHRTR010000019.1"/>
</dbReference>
<dbReference type="PIRSF" id="PIRSF002741">
    <property type="entry name" value="MppA"/>
    <property type="match status" value="1"/>
</dbReference>
<dbReference type="EMBL" id="JBHRTR010000019">
    <property type="protein sequence ID" value="MFC3227043.1"/>
    <property type="molecule type" value="Genomic_DNA"/>
</dbReference>
<gene>
    <name evidence="6" type="ORF">ACFOGJ_07375</name>
</gene>
<dbReference type="PROSITE" id="PS01040">
    <property type="entry name" value="SBP_BACTERIAL_5"/>
    <property type="match status" value="1"/>
</dbReference>
<evidence type="ECO:0000313" key="7">
    <source>
        <dbReference type="Proteomes" id="UP001595528"/>
    </source>
</evidence>
<evidence type="ECO:0000256" key="4">
    <source>
        <dbReference type="ARBA" id="ARBA00022729"/>
    </source>
</evidence>
<dbReference type="Gene3D" id="3.40.190.10">
    <property type="entry name" value="Periplasmic binding protein-like II"/>
    <property type="match status" value="1"/>
</dbReference>
<dbReference type="CDD" id="cd08503">
    <property type="entry name" value="PBP2_NikA_DppA_OppA_like_17"/>
    <property type="match status" value="1"/>
</dbReference>
<dbReference type="InterPro" id="IPR039424">
    <property type="entry name" value="SBP_5"/>
</dbReference>